<dbReference type="InterPro" id="IPR025750">
    <property type="entry name" value="DPF1-3_N"/>
</dbReference>
<dbReference type="SMART" id="SM00355">
    <property type="entry name" value="ZnF_C2H2"/>
    <property type="match status" value="1"/>
</dbReference>
<dbReference type="GO" id="GO:0071565">
    <property type="term" value="C:nBAF complex"/>
    <property type="evidence" value="ECO:0007669"/>
    <property type="project" value="Ensembl"/>
</dbReference>
<dbReference type="PROSITE" id="PS00028">
    <property type="entry name" value="ZINC_FINGER_C2H2_1"/>
    <property type="match status" value="1"/>
</dbReference>
<reference evidence="4" key="2">
    <citation type="submission" date="2025-08" db="UniProtKB">
        <authorList>
            <consortium name="Ensembl"/>
        </authorList>
    </citation>
    <scope>IDENTIFICATION</scope>
</reference>
<reference evidence="4" key="1">
    <citation type="submission" date="2015-11" db="EMBL/GenBank/DDBJ databases">
        <authorList>
            <consortium name="International Coturnix japonica Genome Analysis Consortium"/>
            <person name="Warren W."/>
            <person name="Burt D.W."/>
            <person name="Antin P.B."/>
            <person name="Lanford R."/>
            <person name="Gros J."/>
            <person name="Wilson R.K."/>
        </authorList>
    </citation>
    <scope>NUCLEOTIDE SEQUENCE [LARGE SCALE GENOMIC DNA]</scope>
</reference>
<dbReference type="PROSITE" id="PS50157">
    <property type="entry name" value="ZINC_FINGER_C2H2_2"/>
    <property type="match status" value="1"/>
</dbReference>
<feature type="region of interest" description="Disordered" evidence="2">
    <location>
        <begin position="274"/>
        <end position="301"/>
    </location>
</feature>
<keyword evidence="1" id="KW-0862">Zinc</keyword>
<proteinExistence type="predicted"/>
<dbReference type="GeneTree" id="ENSGT00940000159153"/>
<protein>
    <submittedName>
        <fullName evidence="4">Double PHD fingers 3</fullName>
    </submittedName>
</protein>
<name>A0A8C2TTC4_COTJA</name>
<evidence type="ECO:0000256" key="1">
    <source>
        <dbReference type="PROSITE-ProRule" id="PRU00042"/>
    </source>
</evidence>
<dbReference type="AlphaFoldDB" id="A0A8C2TTC4"/>
<keyword evidence="1" id="KW-0863">Zinc-finger</keyword>
<dbReference type="InterPro" id="IPR036236">
    <property type="entry name" value="Znf_C2H2_sf"/>
</dbReference>
<evidence type="ECO:0000313" key="4">
    <source>
        <dbReference type="Ensembl" id="ENSCJPP00005018378.1"/>
    </source>
</evidence>
<dbReference type="Gene3D" id="3.30.160.60">
    <property type="entry name" value="Classic Zinc Finger"/>
    <property type="match status" value="1"/>
</dbReference>
<dbReference type="PANTHER" id="PTHR23057:SF4">
    <property type="entry name" value="ZINC FINGER PROTEIN DPF3"/>
    <property type="match status" value="1"/>
</dbReference>
<dbReference type="GO" id="GO:0005654">
    <property type="term" value="C:nucleoplasm"/>
    <property type="evidence" value="ECO:0007669"/>
    <property type="project" value="Ensembl"/>
</dbReference>
<feature type="compositionally biased region" description="Basic and acidic residues" evidence="2">
    <location>
        <begin position="233"/>
        <end position="244"/>
    </location>
</feature>
<evidence type="ECO:0000259" key="3">
    <source>
        <dbReference type="PROSITE" id="PS50157"/>
    </source>
</evidence>
<dbReference type="InterPro" id="IPR051580">
    <property type="entry name" value="ZnF-Chromatin_assoc"/>
</dbReference>
<dbReference type="Pfam" id="PF14051">
    <property type="entry name" value="DPF1-3_N"/>
    <property type="match status" value="1"/>
</dbReference>
<feature type="domain" description="C2H2-type" evidence="3">
    <location>
        <begin position="247"/>
        <end position="275"/>
    </location>
</feature>
<gene>
    <name evidence="4" type="primary">DPF3</name>
</gene>
<reference evidence="4" key="3">
    <citation type="submission" date="2025-09" db="UniProtKB">
        <authorList>
            <consortium name="Ensembl"/>
        </authorList>
    </citation>
    <scope>IDENTIFICATION</scope>
</reference>
<dbReference type="SUPFAM" id="SSF57667">
    <property type="entry name" value="beta-beta-alpha zinc fingers"/>
    <property type="match status" value="1"/>
</dbReference>
<sequence>MGTVLFSPFWMLGDQFYKEAIEHCRSYNSRLCAERSVRLPFLDSQTGVAQNNCYIWMEKRHRGPGLAPGQLYTYPARCWRKKRRLHPPEDSRLKLLEIKPETRHLPGKTEFITETEFITNVSVDLHRFLSCKLYTSEVDLPLKKDGFTSESTTLEALLRGEGIDKKMDTKEEDPIQEIQRVLENDENADEVNEEEDLEEDIPKRKNRPRGRPKTPTWKKIFQKNARGSGGGRRRNDAASQDDHDKPYVCDICGKRYKNRPGLSYHYAHTHLASEEGDEAREQETHSSPVHRNENHKPQKGPDGVIIPNNYCDFCLGGSNMNKKSGRPEELVSCSDCGRSGRSYHLSGFMEKDDWEIFCHENIFGFTILIFEPPEGSWSCHLCRELLRERASAFGFQA</sequence>
<feature type="compositionally biased region" description="Acidic residues" evidence="2">
    <location>
        <begin position="184"/>
        <end position="199"/>
    </location>
</feature>
<evidence type="ECO:0000256" key="2">
    <source>
        <dbReference type="SAM" id="MobiDB-lite"/>
    </source>
</evidence>
<dbReference type="PANTHER" id="PTHR23057">
    <property type="entry name" value="JUXTAPOSED WITH ANOTHER ZINC FINGER PROTEIN 1"/>
    <property type="match status" value="1"/>
</dbReference>
<dbReference type="Gene3D" id="3.30.40.10">
    <property type="entry name" value="Zinc/RING finger domain, C3HC4 (zinc finger)"/>
    <property type="match status" value="1"/>
</dbReference>
<organism evidence="4 5">
    <name type="scientific">Coturnix japonica</name>
    <name type="common">Japanese quail</name>
    <name type="synonym">Coturnix coturnix japonica</name>
    <dbReference type="NCBI Taxonomy" id="93934"/>
    <lineage>
        <taxon>Eukaryota</taxon>
        <taxon>Metazoa</taxon>
        <taxon>Chordata</taxon>
        <taxon>Craniata</taxon>
        <taxon>Vertebrata</taxon>
        <taxon>Euteleostomi</taxon>
        <taxon>Archelosauria</taxon>
        <taxon>Archosauria</taxon>
        <taxon>Dinosauria</taxon>
        <taxon>Saurischia</taxon>
        <taxon>Theropoda</taxon>
        <taxon>Coelurosauria</taxon>
        <taxon>Aves</taxon>
        <taxon>Neognathae</taxon>
        <taxon>Galloanserae</taxon>
        <taxon>Galliformes</taxon>
        <taxon>Phasianidae</taxon>
        <taxon>Perdicinae</taxon>
        <taxon>Coturnix</taxon>
    </lineage>
</organism>
<evidence type="ECO:0000313" key="5">
    <source>
        <dbReference type="Proteomes" id="UP000694412"/>
    </source>
</evidence>
<feature type="region of interest" description="Disordered" evidence="2">
    <location>
        <begin position="182"/>
        <end position="244"/>
    </location>
</feature>
<accession>A0A8C2TTC4</accession>
<dbReference type="GO" id="GO:0008270">
    <property type="term" value="F:zinc ion binding"/>
    <property type="evidence" value="ECO:0007669"/>
    <property type="project" value="UniProtKB-KW"/>
</dbReference>
<feature type="compositionally biased region" description="Basic and acidic residues" evidence="2">
    <location>
        <begin position="279"/>
        <end position="296"/>
    </location>
</feature>
<keyword evidence="1" id="KW-0479">Metal-binding</keyword>
<dbReference type="Ensembl" id="ENSCJPT00005025608.1">
    <property type="protein sequence ID" value="ENSCJPP00005018378.1"/>
    <property type="gene ID" value="ENSCJPG00005014971.1"/>
</dbReference>
<dbReference type="GO" id="GO:0007399">
    <property type="term" value="P:nervous system development"/>
    <property type="evidence" value="ECO:0007669"/>
    <property type="project" value="Ensembl"/>
</dbReference>
<dbReference type="Proteomes" id="UP000694412">
    <property type="component" value="Chromosome 5"/>
</dbReference>
<dbReference type="InterPro" id="IPR013087">
    <property type="entry name" value="Znf_C2H2_type"/>
</dbReference>
<dbReference type="InterPro" id="IPR013083">
    <property type="entry name" value="Znf_RING/FYVE/PHD"/>
</dbReference>
<keyword evidence="5" id="KW-1185">Reference proteome</keyword>